<sequence>MHRALLIYDILRHIFEYFAIYLDSSDDLQTPDHKLMAHLARTCRSFHEPAIDILWADLDSIHPLIQCLLSDGDDWMCNLESDESRSCKNMLLLRHEFTFHKYASRVRILRISMDMDTFQALVAFGASCRGVPGPQPATLCPHLIHLEWSEINPEMLPHLHLFLSPSLLVLKLDLWRIGNTDLRALSSLSTFCPSVRTAIFEGPFETDELSAAVSRAVCGWRDIRELRCGSLDQEVWEHLSATGRLTSADFRLPPPLAEYITRTSPSSSDAECTASRLFPEMLDICVSCPTVSLATGFLDLLHHTPRRFHLTAESTYACTAQAIHALFAALSVRALDSYPPTHLKLYGSDQRRNSDRGSLPPPVITLVTLQPLLSFKGLRVLHIDSVGTFSLDDVALHALAAAWPNLETLWLHHTKWPHPLGITFRGLAWLIGLCPCLEQLALAFDVTDADSGFLEDEEFKALGGASGSIANHAIHVLYALNSSVRGAWLWRDAARVAVLLRRLFPRLEKVLGSAFRLWEDVNIHLPVLRDD</sequence>
<protein>
    <submittedName>
        <fullName evidence="1">Uncharacterized protein</fullName>
    </submittedName>
</protein>
<keyword evidence="2" id="KW-1185">Reference proteome</keyword>
<organism evidence="1 2">
    <name type="scientific">Hygrophoropsis aurantiaca</name>
    <dbReference type="NCBI Taxonomy" id="72124"/>
    <lineage>
        <taxon>Eukaryota</taxon>
        <taxon>Fungi</taxon>
        <taxon>Dikarya</taxon>
        <taxon>Basidiomycota</taxon>
        <taxon>Agaricomycotina</taxon>
        <taxon>Agaricomycetes</taxon>
        <taxon>Agaricomycetidae</taxon>
        <taxon>Boletales</taxon>
        <taxon>Coniophorineae</taxon>
        <taxon>Hygrophoropsidaceae</taxon>
        <taxon>Hygrophoropsis</taxon>
    </lineage>
</organism>
<evidence type="ECO:0000313" key="1">
    <source>
        <dbReference type="EMBL" id="KAH7906112.1"/>
    </source>
</evidence>
<name>A0ACB7ZZJ6_9AGAM</name>
<comment type="caution">
    <text evidence="1">The sequence shown here is derived from an EMBL/GenBank/DDBJ whole genome shotgun (WGS) entry which is preliminary data.</text>
</comment>
<reference evidence="1" key="1">
    <citation type="journal article" date="2021" name="New Phytol.">
        <title>Evolutionary innovations through gain and loss of genes in the ectomycorrhizal Boletales.</title>
        <authorList>
            <person name="Wu G."/>
            <person name="Miyauchi S."/>
            <person name="Morin E."/>
            <person name="Kuo A."/>
            <person name="Drula E."/>
            <person name="Varga T."/>
            <person name="Kohler A."/>
            <person name="Feng B."/>
            <person name="Cao Y."/>
            <person name="Lipzen A."/>
            <person name="Daum C."/>
            <person name="Hundley H."/>
            <person name="Pangilinan J."/>
            <person name="Johnson J."/>
            <person name="Barry K."/>
            <person name="LaButti K."/>
            <person name="Ng V."/>
            <person name="Ahrendt S."/>
            <person name="Min B."/>
            <person name="Choi I.G."/>
            <person name="Park H."/>
            <person name="Plett J.M."/>
            <person name="Magnuson J."/>
            <person name="Spatafora J.W."/>
            <person name="Nagy L.G."/>
            <person name="Henrissat B."/>
            <person name="Grigoriev I.V."/>
            <person name="Yang Z.L."/>
            <person name="Xu J."/>
            <person name="Martin F.M."/>
        </authorList>
    </citation>
    <scope>NUCLEOTIDE SEQUENCE</scope>
    <source>
        <strain evidence="1">ATCC 28755</strain>
    </source>
</reference>
<accession>A0ACB7ZZJ6</accession>
<dbReference type="Proteomes" id="UP000790377">
    <property type="component" value="Unassembled WGS sequence"/>
</dbReference>
<dbReference type="EMBL" id="MU268068">
    <property type="protein sequence ID" value="KAH7906112.1"/>
    <property type="molecule type" value="Genomic_DNA"/>
</dbReference>
<evidence type="ECO:0000313" key="2">
    <source>
        <dbReference type="Proteomes" id="UP000790377"/>
    </source>
</evidence>
<proteinExistence type="predicted"/>
<gene>
    <name evidence="1" type="ORF">BJ138DRAFT_670798</name>
</gene>